<feature type="domain" description="FAD dependent oxidoreductase" evidence="7">
    <location>
        <begin position="10"/>
        <end position="392"/>
    </location>
</feature>
<dbReference type="Gene3D" id="3.30.9.10">
    <property type="entry name" value="D-Amino Acid Oxidase, subunit A, domain 2"/>
    <property type="match status" value="2"/>
</dbReference>
<evidence type="ECO:0000259" key="7">
    <source>
        <dbReference type="Pfam" id="PF01266"/>
    </source>
</evidence>
<dbReference type="Gene3D" id="3.50.50.60">
    <property type="entry name" value="FAD/NAD(P)-binding domain"/>
    <property type="match status" value="1"/>
</dbReference>
<evidence type="ECO:0000256" key="5">
    <source>
        <dbReference type="ARBA" id="ARBA00023002"/>
    </source>
</evidence>
<dbReference type="InterPro" id="IPR006076">
    <property type="entry name" value="FAD-dep_OxRdtase"/>
</dbReference>
<dbReference type="PANTHER" id="PTHR10961">
    <property type="entry name" value="PEROXISOMAL SARCOSINE OXIDASE"/>
    <property type="match status" value="1"/>
</dbReference>
<dbReference type="SUPFAM" id="SSF51905">
    <property type="entry name" value="FAD/NAD(P)-binding domain"/>
    <property type="match status" value="1"/>
</dbReference>
<dbReference type="Pfam" id="PF01266">
    <property type="entry name" value="DAO"/>
    <property type="match status" value="1"/>
</dbReference>
<dbReference type="AlphaFoldDB" id="A0A9P4N9E6"/>
<reference evidence="9" key="1">
    <citation type="journal article" date="2020" name="Stud. Mycol.">
        <title>101 Dothideomycetes genomes: A test case for predicting lifestyles and emergence of pathogens.</title>
        <authorList>
            <person name="Haridas S."/>
            <person name="Albert R."/>
            <person name="Binder M."/>
            <person name="Bloem J."/>
            <person name="LaButti K."/>
            <person name="Salamov A."/>
            <person name="Andreopoulos B."/>
            <person name="Baker S."/>
            <person name="Barry K."/>
            <person name="Bills G."/>
            <person name="Bluhm B."/>
            <person name="Cannon C."/>
            <person name="Castanera R."/>
            <person name="Culley D."/>
            <person name="Daum C."/>
            <person name="Ezra D."/>
            <person name="Gonzalez J."/>
            <person name="Henrissat B."/>
            <person name="Kuo A."/>
            <person name="Liang C."/>
            <person name="Lipzen A."/>
            <person name="Lutzoni F."/>
            <person name="Magnuson J."/>
            <person name="Mondo S."/>
            <person name="Nolan M."/>
            <person name="Ohm R."/>
            <person name="Pangilinan J."/>
            <person name="Park H.-J."/>
            <person name="Ramirez L."/>
            <person name="Alfaro M."/>
            <person name="Sun H."/>
            <person name="Tritt A."/>
            <person name="Yoshinaga Y."/>
            <person name="Zwiers L.-H."/>
            <person name="Turgeon B."/>
            <person name="Goodwin S."/>
            <person name="Spatafora J."/>
            <person name="Crous P."/>
            <person name="Grigoriev I."/>
        </authorList>
    </citation>
    <scope>NUCLEOTIDE SEQUENCE [LARGE SCALE GENOMIC DNA]</scope>
    <source>
        <strain evidence="9">CBS 304.66</strain>
    </source>
</reference>
<comment type="similarity">
    <text evidence="2">Belongs to the MSOX/MTOX family.</text>
</comment>
<keyword evidence="4" id="KW-0274">FAD</keyword>
<dbReference type="PANTHER" id="PTHR10961:SF26">
    <property type="entry name" value="L-SACCHAROPINE OXIDASE"/>
    <property type="match status" value="1"/>
</dbReference>
<dbReference type="EMBL" id="ML986584">
    <property type="protein sequence ID" value="KAF2269029.1"/>
    <property type="molecule type" value="Genomic_DNA"/>
</dbReference>
<sequence length="442" mass="48653">MADSRANLKVIVVGGGGTIGSSTALHLLRSGYTPSNITVLDTYPVPSAQSAGNDLNKIMGVRIRNPVDKQLSLEARDMWTQDEMFKPFFHNTGRLDCAHTKNGIAELKEHYQALVNAGVGLEGCTEWLDNEDEILAKAPFLQRDRIKGWKAVLSKDGGWLAAAKAINAIGEFCRDQGVAFGFGGAGTFKQPLFKNDGRTCIGVETSDGTKYYADKVVLAAGAWSPVLVDLEDQCVSKAWVYALMQLTPDEVAVYKDAPVVYNGDIGFFFEPNEKGIVKICDEFPGWTRFKQHQPFGASAPKRISAPRSHAKHPTDTYPDASEATIHRAVATFLPQFKNKELFGRALCWCTDTSDAALLICEHPQWKNFILATGDSGHTFKLLPSIGKHVVELIEGILAKDLAETWRWRPGGDALKSRRRAPAKDLADMPGWNHDHEKVKTKL</sequence>
<evidence type="ECO:0000256" key="1">
    <source>
        <dbReference type="ARBA" id="ARBA00001974"/>
    </source>
</evidence>
<name>A0A9P4N9E6_9PLEO</name>
<dbReference type="GO" id="GO:0051698">
    <property type="term" value="F:saccharopine oxidase activity"/>
    <property type="evidence" value="ECO:0007669"/>
    <property type="project" value="TreeGrafter"/>
</dbReference>
<evidence type="ECO:0000256" key="4">
    <source>
        <dbReference type="ARBA" id="ARBA00022827"/>
    </source>
</evidence>
<keyword evidence="3" id="KW-0285">Flavoprotein</keyword>
<evidence type="ECO:0000256" key="2">
    <source>
        <dbReference type="ARBA" id="ARBA00010989"/>
    </source>
</evidence>
<comment type="cofactor">
    <cofactor evidence="1">
        <name>FAD</name>
        <dbReference type="ChEBI" id="CHEBI:57692"/>
    </cofactor>
</comment>
<dbReference type="InterPro" id="IPR036188">
    <property type="entry name" value="FAD/NAD-bd_sf"/>
</dbReference>
<protein>
    <submittedName>
        <fullName evidence="8">Fructosyl peptide oxidase</fullName>
    </submittedName>
</protein>
<evidence type="ECO:0000313" key="9">
    <source>
        <dbReference type="Proteomes" id="UP000800093"/>
    </source>
</evidence>
<evidence type="ECO:0000313" key="8">
    <source>
        <dbReference type="EMBL" id="KAF2269029.1"/>
    </source>
</evidence>
<keyword evidence="5" id="KW-0560">Oxidoreductase</keyword>
<dbReference type="GO" id="GO:0050660">
    <property type="term" value="F:flavin adenine dinucleotide binding"/>
    <property type="evidence" value="ECO:0007669"/>
    <property type="project" value="InterPro"/>
</dbReference>
<proteinExistence type="inferred from homology"/>
<gene>
    <name evidence="8" type="ORF">CC78DRAFT_529641</name>
</gene>
<feature type="compositionally biased region" description="Basic and acidic residues" evidence="6">
    <location>
        <begin position="421"/>
        <end position="442"/>
    </location>
</feature>
<dbReference type="Proteomes" id="UP000800093">
    <property type="component" value="Unassembled WGS sequence"/>
</dbReference>
<feature type="region of interest" description="Disordered" evidence="6">
    <location>
        <begin position="418"/>
        <end position="442"/>
    </location>
</feature>
<dbReference type="OrthoDB" id="2219495at2759"/>
<comment type="caution">
    <text evidence="8">The sequence shown here is derived from an EMBL/GenBank/DDBJ whole genome shotgun (WGS) entry which is preliminary data.</text>
</comment>
<organism evidence="8 9">
    <name type="scientific">Lojkania enalia</name>
    <dbReference type="NCBI Taxonomy" id="147567"/>
    <lineage>
        <taxon>Eukaryota</taxon>
        <taxon>Fungi</taxon>
        <taxon>Dikarya</taxon>
        <taxon>Ascomycota</taxon>
        <taxon>Pezizomycotina</taxon>
        <taxon>Dothideomycetes</taxon>
        <taxon>Pleosporomycetidae</taxon>
        <taxon>Pleosporales</taxon>
        <taxon>Pleosporales incertae sedis</taxon>
        <taxon>Lojkania</taxon>
    </lineage>
</organism>
<accession>A0A9P4N9E6</accession>
<evidence type="ECO:0000256" key="3">
    <source>
        <dbReference type="ARBA" id="ARBA00022630"/>
    </source>
</evidence>
<dbReference type="InterPro" id="IPR045170">
    <property type="entry name" value="MTOX"/>
</dbReference>
<feature type="region of interest" description="Disordered" evidence="6">
    <location>
        <begin position="297"/>
        <end position="318"/>
    </location>
</feature>
<dbReference type="GO" id="GO:0008115">
    <property type="term" value="F:sarcosine oxidase activity"/>
    <property type="evidence" value="ECO:0007669"/>
    <property type="project" value="TreeGrafter"/>
</dbReference>
<evidence type="ECO:0000256" key="6">
    <source>
        <dbReference type="SAM" id="MobiDB-lite"/>
    </source>
</evidence>
<keyword evidence="9" id="KW-1185">Reference proteome</keyword>